<reference evidence="4" key="1">
    <citation type="journal article" date="2021" name="mSystems">
        <title>Bacteria and Archaea Synergistically Convert Glycine Betaine to Biogenic Methane in the Formosa Cold Seep of the South China Sea.</title>
        <authorList>
            <person name="Li L."/>
            <person name="Zhang W."/>
            <person name="Zhang S."/>
            <person name="Song L."/>
            <person name="Sun Q."/>
            <person name="Zhang H."/>
            <person name="Xiang H."/>
            <person name="Dong X."/>
        </authorList>
    </citation>
    <scope>NUCLEOTIDE SEQUENCE</scope>
    <source>
        <strain evidence="4">ZWT</strain>
    </source>
</reference>
<dbReference type="PANTHER" id="PTHR34473">
    <property type="entry name" value="UPF0699 TRANSMEMBRANE PROTEIN YDBS"/>
    <property type="match status" value="1"/>
</dbReference>
<sequence length="496" mass="57300">MMHKPNRNHWSTIVEDIIKFLYKELIFLIFILKVVLKISLYYLILVFLVKAIFAVVKWRQTIYYIKDEMIVSEKGLFHKVKQEIPIDKISTIDIKETVIGKIFNVCTLKVNSGIVGTGKAELDVTIKVDEARAFKERLQINDEEQDRKETISGVKDYSQNQSDKSNSEKSYKMNKKDIFIYSLTKSKLTWVIGTYFLLDNFDFLITDELKNQSMNVISKVTRDIGDKAIDIPIYIIIITAILGIGILYILATIVSFVIQYIKYFNFTLCRRGDNIYVEYGLFSKKVYNFSINKVNSINISQSLGSQLLGVYSMEAAIVGYGEEKDDKTKPIVYPIANKKLKDNIIKDIFKEFNCEEQIILSKKNVLSKFLFIRTIMSILLLGVVLYYIRIPRYIKLTIVIVVAIVQIILGFRKYLNNGIGISKENIVICNGSLKKKMFIISQKSVQSIVQKQSIFQKRKKVCDYSIDIYSNSFNDLKTVKHIDREVMEEINGSLIL</sequence>
<gene>
    <name evidence="4" type="ORF">KDK92_10920</name>
</gene>
<dbReference type="InterPro" id="IPR005182">
    <property type="entry name" value="YdbS-like_PH"/>
</dbReference>
<dbReference type="RefSeq" id="WP_250859285.1">
    <property type="nucleotide sequence ID" value="NZ_JAGSOJ010000002.1"/>
</dbReference>
<keyword evidence="5" id="KW-1185">Reference proteome</keyword>
<proteinExistence type="predicted"/>
<evidence type="ECO:0000256" key="2">
    <source>
        <dbReference type="SAM" id="Phobius"/>
    </source>
</evidence>
<evidence type="ECO:0000259" key="3">
    <source>
        <dbReference type="Pfam" id="PF03703"/>
    </source>
</evidence>
<reference evidence="4" key="2">
    <citation type="submission" date="2021-04" db="EMBL/GenBank/DDBJ databases">
        <authorList>
            <person name="Dong X."/>
        </authorList>
    </citation>
    <scope>NUCLEOTIDE SEQUENCE</scope>
    <source>
        <strain evidence="4">ZWT</strain>
    </source>
</reference>
<keyword evidence="2" id="KW-1133">Transmembrane helix</keyword>
<evidence type="ECO:0000256" key="1">
    <source>
        <dbReference type="SAM" id="MobiDB-lite"/>
    </source>
</evidence>
<keyword evidence="2" id="KW-0812">Transmembrane</keyword>
<dbReference type="PANTHER" id="PTHR34473:SF2">
    <property type="entry name" value="UPF0699 TRANSMEMBRANE PROTEIN YDBT"/>
    <property type="match status" value="1"/>
</dbReference>
<evidence type="ECO:0000313" key="5">
    <source>
        <dbReference type="Proteomes" id="UP001056429"/>
    </source>
</evidence>
<dbReference type="InterPro" id="IPR014529">
    <property type="entry name" value="UCP026631"/>
</dbReference>
<organism evidence="4 5">
    <name type="scientific">Oceanirhabdus seepicola</name>
    <dbReference type="NCBI Taxonomy" id="2828781"/>
    <lineage>
        <taxon>Bacteria</taxon>
        <taxon>Bacillati</taxon>
        <taxon>Bacillota</taxon>
        <taxon>Clostridia</taxon>
        <taxon>Eubacteriales</taxon>
        <taxon>Clostridiaceae</taxon>
        <taxon>Oceanirhabdus</taxon>
    </lineage>
</organism>
<feature type="transmembrane region" description="Helical" evidence="2">
    <location>
        <begin position="370"/>
        <end position="388"/>
    </location>
</feature>
<dbReference type="AlphaFoldDB" id="A0A9J6P228"/>
<feature type="transmembrane region" description="Helical" evidence="2">
    <location>
        <begin position="178"/>
        <end position="198"/>
    </location>
</feature>
<feature type="region of interest" description="Disordered" evidence="1">
    <location>
        <begin position="144"/>
        <end position="169"/>
    </location>
</feature>
<feature type="domain" description="YdbS-like PH" evidence="3">
    <location>
        <begin position="58"/>
        <end position="136"/>
    </location>
</feature>
<feature type="transmembrane region" description="Helical" evidence="2">
    <location>
        <begin position="38"/>
        <end position="56"/>
    </location>
</feature>
<keyword evidence="2" id="KW-0472">Membrane</keyword>
<name>A0A9J6P228_9CLOT</name>
<dbReference type="EMBL" id="JAGSOJ010000002">
    <property type="protein sequence ID" value="MCM1990246.1"/>
    <property type="molecule type" value="Genomic_DNA"/>
</dbReference>
<feature type="domain" description="YdbS-like PH" evidence="3">
    <location>
        <begin position="263"/>
        <end position="322"/>
    </location>
</feature>
<accession>A0A9J6P228</accession>
<comment type="caution">
    <text evidence="4">The sequence shown here is derived from an EMBL/GenBank/DDBJ whole genome shotgun (WGS) entry which is preliminary data.</text>
</comment>
<feature type="transmembrane region" description="Helical" evidence="2">
    <location>
        <begin position="394"/>
        <end position="411"/>
    </location>
</feature>
<protein>
    <submittedName>
        <fullName evidence="4">PH domain-containing protein</fullName>
    </submittedName>
</protein>
<dbReference type="Pfam" id="PF03703">
    <property type="entry name" value="bPH_2"/>
    <property type="match status" value="2"/>
</dbReference>
<evidence type="ECO:0000313" key="4">
    <source>
        <dbReference type="EMBL" id="MCM1990246.1"/>
    </source>
</evidence>
<dbReference type="PIRSF" id="PIRSF026631">
    <property type="entry name" value="UCP026631"/>
    <property type="match status" value="1"/>
</dbReference>
<feature type="transmembrane region" description="Helical" evidence="2">
    <location>
        <begin position="231"/>
        <end position="261"/>
    </location>
</feature>
<dbReference type="Proteomes" id="UP001056429">
    <property type="component" value="Unassembled WGS sequence"/>
</dbReference>